<gene>
    <name evidence="2" type="ORF">GCM10017567_87090</name>
</gene>
<sequence length="60" mass="6539">MPDEFTPPNDLADQRVPARPGREDPEDTEDVSGVPADTDPADFADQHREAPVLGDGEPWP</sequence>
<feature type="region of interest" description="Disordered" evidence="1">
    <location>
        <begin position="1"/>
        <end position="60"/>
    </location>
</feature>
<evidence type="ECO:0000256" key="1">
    <source>
        <dbReference type="SAM" id="MobiDB-lite"/>
    </source>
</evidence>
<protein>
    <submittedName>
        <fullName evidence="2">Uncharacterized protein</fullName>
    </submittedName>
</protein>
<organism evidence="2 3">
    <name type="scientific">Amycolatopsis bullii</name>
    <dbReference type="NCBI Taxonomy" id="941987"/>
    <lineage>
        <taxon>Bacteria</taxon>
        <taxon>Bacillati</taxon>
        <taxon>Actinomycetota</taxon>
        <taxon>Actinomycetes</taxon>
        <taxon>Pseudonocardiales</taxon>
        <taxon>Pseudonocardiaceae</taxon>
        <taxon>Amycolatopsis</taxon>
    </lineage>
</organism>
<reference evidence="3" key="1">
    <citation type="journal article" date="2019" name="Int. J. Syst. Evol. Microbiol.">
        <title>The Global Catalogue of Microorganisms (GCM) 10K type strain sequencing project: providing services to taxonomists for standard genome sequencing and annotation.</title>
        <authorList>
            <consortium name="The Broad Institute Genomics Platform"/>
            <consortium name="The Broad Institute Genome Sequencing Center for Infectious Disease"/>
            <person name="Wu L."/>
            <person name="Ma J."/>
        </authorList>
    </citation>
    <scope>NUCLEOTIDE SEQUENCE [LARGE SCALE GENOMIC DNA]</scope>
    <source>
        <strain evidence="3">CGMCC 4.7680</strain>
    </source>
</reference>
<keyword evidence="3" id="KW-1185">Reference proteome</keyword>
<name>A0ABQ3KSD3_9PSEU</name>
<dbReference type="EMBL" id="BNAW01000090">
    <property type="protein sequence ID" value="GHG50845.1"/>
    <property type="molecule type" value="Genomic_DNA"/>
</dbReference>
<accession>A0ABQ3KSD3</accession>
<evidence type="ECO:0000313" key="3">
    <source>
        <dbReference type="Proteomes" id="UP000649955"/>
    </source>
</evidence>
<dbReference type="Proteomes" id="UP000649955">
    <property type="component" value="Unassembled WGS sequence"/>
</dbReference>
<comment type="caution">
    <text evidence="2">The sequence shown here is derived from an EMBL/GenBank/DDBJ whole genome shotgun (WGS) entry which is preliminary data.</text>
</comment>
<dbReference type="RefSeq" id="WP_191317200.1">
    <property type="nucleotide sequence ID" value="NZ_BNAW01000090.1"/>
</dbReference>
<evidence type="ECO:0000313" key="2">
    <source>
        <dbReference type="EMBL" id="GHG50845.1"/>
    </source>
</evidence>
<proteinExistence type="predicted"/>